<dbReference type="NCBIfam" id="NF003417">
    <property type="entry name" value="PRK04813.1"/>
    <property type="match status" value="6"/>
</dbReference>
<evidence type="ECO:0000256" key="6">
    <source>
        <dbReference type="SAM" id="MobiDB-lite"/>
    </source>
</evidence>
<dbReference type="Pfam" id="PF00501">
    <property type="entry name" value="AMP-binding"/>
    <property type="match status" value="6"/>
</dbReference>
<dbReference type="PANTHER" id="PTHR45527">
    <property type="entry name" value="NONRIBOSOMAL PEPTIDE SYNTHETASE"/>
    <property type="match status" value="1"/>
</dbReference>
<evidence type="ECO:0000259" key="7">
    <source>
        <dbReference type="PROSITE" id="PS50075"/>
    </source>
</evidence>
<evidence type="ECO:0000313" key="8">
    <source>
        <dbReference type="EMBL" id="KAK2601699.1"/>
    </source>
</evidence>
<dbReference type="SUPFAM" id="SSF56801">
    <property type="entry name" value="Acetyl-CoA synthetase-like"/>
    <property type="match status" value="6"/>
</dbReference>
<dbReference type="Gene3D" id="3.30.559.10">
    <property type="entry name" value="Chloramphenicol acetyltransferase-like domain"/>
    <property type="match status" value="7"/>
</dbReference>
<evidence type="ECO:0000256" key="1">
    <source>
        <dbReference type="ARBA" id="ARBA00005179"/>
    </source>
</evidence>
<evidence type="ECO:0000256" key="5">
    <source>
        <dbReference type="ARBA" id="ARBA00029454"/>
    </source>
</evidence>
<dbReference type="FunFam" id="3.30.559.10:FF:000016">
    <property type="entry name" value="Nonribosomal peptide synthase Pes1"/>
    <property type="match status" value="1"/>
</dbReference>
<dbReference type="FunFam" id="3.40.50.12780:FF:000014">
    <property type="entry name" value="Nonribosomal peptide synthetase 1"/>
    <property type="match status" value="2"/>
</dbReference>
<evidence type="ECO:0000256" key="3">
    <source>
        <dbReference type="ARBA" id="ARBA00022553"/>
    </source>
</evidence>
<dbReference type="InterPro" id="IPR045851">
    <property type="entry name" value="AMP-bd_C_sf"/>
</dbReference>
<dbReference type="CDD" id="cd05918">
    <property type="entry name" value="A_NRPS_SidN3_like"/>
    <property type="match status" value="6"/>
</dbReference>
<dbReference type="Gene3D" id="1.10.1200.10">
    <property type="entry name" value="ACP-like"/>
    <property type="match status" value="6"/>
</dbReference>
<dbReference type="Pfam" id="PF00550">
    <property type="entry name" value="PP-binding"/>
    <property type="match status" value="6"/>
</dbReference>
<dbReference type="InterPro" id="IPR001242">
    <property type="entry name" value="Condensation_dom"/>
</dbReference>
<keyword evidence="2" id="KW-0596">Phosphopantetheine</keyword>
<feature type="domain" description="Carrier" evidence="7">
    <location>
        <begin position="5568"/>
        <end position="5644"/>
    </location>
</feature>
<dbReference type="InterPro" id="IPR020845">
    <property type="entry name" value="AMP-binding_CS"/>
</dbReference>
<dbReference type="FunFam" id="3.30.559.30:FF:000003">
    <property type="entry name" value="Nonribosomal peptide synthase SidD"/>
    <property type="match status" value="4"/>
</dbReference>
<comment type="caution">
    <text evidence="8">The sequence shown here is derived from an EMBL/GenBank/DDBJ whole genome shotgun (WGS) entry which is preliminary data.</text>
</comment>
<dbReference type="SUPFAM" id="SSF52777">
    <property type="entry name" value="CoA-dependent acyltransferases"/>
    <property type="match status" value="15"/>
</dbReference>
<gene>
    <name evidence="8" type="ORF">QQS21_004774</name>
</gene>
<sequence length="7171" mass="791127">MDLPNETTPINAADLHDIWNWNAVVPDAADKCVHELFAKIVLEHPQREAVCAWDGSLTYKDLDNLSTCLAYYLNDLGVGPGTIVPLCFEKSKWAPVAVLGVMKAGGASVALDVTQPEERLKDIVGQVGCIVIVSSVANKELSSCIAPGSAVVLLPTPWVSPSLEKSNKSLPIVAPSSMLYVVFTSGSTGAPKGVIITHSNFSSAVIHQQKALGFTLSSRVYDYVSYAFDVSWSNILHTLTVGACLCIPSQDQRQNNIVESIRDLRANYVDMTPSIFRLIEPYQVPGLQHISFSGEVVLADDVIRWKQTKRIINTYGPAECTVKSTVASLVCERTSIPDIGHAVGVNTWVVDPETANLAPIGSVGELWLEGPVVGQGYLNEPERTAVSFVKDPSWLLRGAPGQPGRHGRLYRTGDLVKYNVNGSLSFIGRNDNQVKIRGQRVELGEVEHHVRECLSRKVNEVGETRFSVVAELITPKESESPVLVVFFSFTHGSLLADNLKQKTLSSLIRGLNEELQTRVPVFMVPAVYIPVNPMPMTATGKTDRRQLRNFAESMTSNELTSLNPARHKRRIPETKREHELQLLWSDVLKINPDMISIDDSFLQIGGDSIAAMRLAAAAHQRGFAIKATEILKQPILSNLAPFLTESTDVGDVEPFTLLKTTVDRKIVQHRAADLCNVDPAQIEDVLPCTPLQEGLLALTERRPGDYISRNVIVLNEGIDMDHFRAAVEQVSASVPILRTRIVDLPGQGLVQVVVKAPVKWLQGNNIEAVIEHDREEFMGLGTGLAHFGTADSSQNPCDNKPRFIWTLHHAIYDGWSLPLLLEQVEKAYQGGRIELAPFQPFVKFVSNLEEKSAMEFWRSQLEDCESALFPPMPSAHYRPHADQTVHHRVARLEWPRSDITASTILRAAWVVVASRYTDTPDIIFEATLSGRQAPVVGVERMAGPTITTVPIRIRTHWDQTLNDFLQQVQSQAIEMTAFEQIGLQKIRLACGSGNQAPQPQMLLVIQPVKESVLSAQRVFKIGEDESHSLGGLGNSHTYALVLICHLEEDGVKLEANFDSSVVDRTQMTKILEQLERVLRQMCDPALSHAGTRMDELDLLSPDDLRSLWAWNATVPAVVDRCVHDMIRETSQRQPFAPAICSWDGELTYSELDTLSARLAVQLVAFGVKEGTIVLLCFEKSMWAPVAMLSVMKAGGVSVALDVTQPEQRLRMIADTVGDCVVLSSMAEKPLAEKLSPSVMAIETTSVNTEYEISTVSLPIVSAADIVYIVFTSGSTGKPKGVVITHQNFSSALGHQTERLGFNPSSRVLDFASYAFDAAWYNLLHTLYAGGCICIPSQNERQNDLSGSVVRLGTTFANLTPTVAGLLNTSALSILKLVELVGEAASPDLVTRIKATSNVRFAYGPAECSIMSTVSQENPDSIVIGRGIGVCTWVTDLHSTSRLAGIGCVGELWIEGPLVGQGYLNDAMKTATSFVENPQWLLRGDGAKQLGRRGRLYKTGDLVKYNTDGSLVFVGRKDMQVKIRGQRVELGDVEHHVREFLKDKANVSVAAEVINPRDSNSPMLVVFLGGDADLGDLLRGLEEQLTRQLPGYMVPAAYIAIEQIPTGAAGKIDRQQLRKRGGAFTRDELAALNPARRMKRLPETEMELTLQNLWADVLKLNPKSIGIDDSFLQIGGDSIAAMRLVAAAREHGMVITVADIFNQPQLQNLALLVAQLGAEENEYGSPFSLLNKVVDRYDARNMAAALCGDINSTEVEDIFPCTPIQEGLMALSIKRVGDYVNQSIFVLREDIDLNRLRATFDRAVESLPILRTRIVDLPGQGLVQVVVKKRPMKWLVDENIDTLIELDQEEPMGLGSELAHFGIANTSTYEGQPCLFWSLHHAIYDGWCFALMLHQIESIYKGEVIKSVSSFQPFVKHTMELKNEQIQQYWNSQFQNCERVDFPTVPSQHQSRADQTVTHRITSLEWLKTDITASTTVRTSWAILMARYTNAPDVVFGATVSGRQAPLPGIDRIAGPTIATVPVRVKVRDRSLSDLLKQIQYQATNMTTFEQTGLQRIRLLCPDIAQSTQFQSLLVIQPASQPTEGQSASALFEDTGETARHNSGLGSFHTYALALICNIEADGLRLHASFDSSVITMDEVEKLIEQLEHTIRLICDPKNEDINIADLELISPQDLLDLWRWNAIVPPATDRCVHDVIMETARTRPGAPAICAWDGELTYSELDDLSTRLAHDLIGIRTGTILPICFEKSMWANVAMLAVMKAGGAFVSLDPASPASRRQHILSQVEAQIILTSKQNAHLFDERACRLVIVDRSASVSSSCGILGRGAIGNDAAYVIFTSGSTGRPKGVLLEHQAVTTSCIAHANAFGICAKSRVLQFSSYTFDASIVEILTALMSGACICVPSDTSRLSGLTSVFNDLQVNWTLLTPTVARLLDPTQLPTLQTLVLGAEAVYERDINQWKKSVNLFNAYGPTECAVCCVINDYASNEADASTIGRPIGSVIWVVDPENHEKLVPIGAVGEIMVEGPILARGYLNDEEKTAAAFIQDPPWLQRGGPAHPGRRTRLYKTGDLAKYKSDGSLVFVGRKDMQVKVRGQRVELSEVEHHVLEHLGADVTVVAEMITPPNTDTALLIAFIVPAEASKMSKKALEMTVNKLTSGINDHLSTVVPSYMIPAGYFPLASVPMTATGKTDRRYLREMGTKNISQILVQEIDFVDPSNQTEKTLRAVWSEVLNISPSSISVAARFVKLGGDSITAMQVVSRCKKHGLNLTVTDLLRRETIREISVRHEEVSRAVGKPLNILSEEPNKLYPLSPVQRMFFAVNPNGLDHFNQSFILSLRQSVQSEALLTAAKAVVNRHSMLRARFHPTEGGGWMQLIMPESDDNFAYAWHDAPTQQDIQAAAKSRQTTLSIRHGPVFAVDVFALPDDRQVLLLTAHHLVVDLVSWRIIWHDLQEHLRGKQLGPRTTSFISWNQLLRSKCWPIPEEYTTPSTMRPTNFEFWSLKAHENTVEQQAAIHVKIQSATTRLLLSQSNDAFKSEPLDIIAAAMLFAFQETFPERSLPLLFHESHGREFSDEAGLDLSETVGWFTRLHPIEIRGKYRYGMIDLVRAVKDIRSENTAKDVTHDRDFSGGANLELLLNYVGAYHQFENPSSLFTRFESQLEDIDIPYASPKMKRFGLIEVNAVVEAAELRIAIYYGKRMKHQERLERWATLLASSIDSSCDILSRSPPTPTLADFPILNISYTGLDALFNNQIAELGIKFLDVKDIYPCTPLQEGIIISQKRGTASYKNYWIWKASSRDGIEPMALARAWKTVAKRHSIFSTVFIEHPETGAMLQLVLANSEPRIECISIDAVDPEKTLQDNPEPVFAPGQPQWAVTLAISNAGQVACRLDISHTLCDATSMHVLLRDLCKTYGNVQLLPAPQFRKVVEHLEKTTRTERLEYWANFLRGAQPCLFPLIFHNDKDSDVYGEHDSITVVSPKISSRIFEFCREKGITRSAFVQVSWALVLSQLTKMNAVCFGYLASSRNMEIDDSDQVVGPMISMLVGLIDLKGNLDEVLQTTQQNVVNQLAHQHVSLAEIHHELNLHKDPLFNTTVSVRDSWNDTRDSEMQRQGGLKLEDKGGVDPHEASHKTTLFQSSHKKCVLQKGPRTEFSIIFRNRSISKYVAAEVGWLLEDSVSFILQKSEVKPTGHQGLQDGVSLRLEFFRWRVGLDEDVVSTFWNQQLEGTAALPSPSSKTSSSTTSAHQIVEHTIKDIEESSNSSAFPAVIWASWAIWQARYLDSSEAIFAAQIDGSYEDSQSLQQERNFTETYVPLRVIIDPRTTVSQFTRMVEEQHIKIAQHARAGMLWISQLSEDTQKACGFQAVVAIRRQAEEVKITPNAAITCEEQVMELGSLQNTMHQFEHILRQMCDAKNATAQIASIDLLSQEDLKRIWTWNSFVPPSIDRCVHDLVTLMAQKQPNAVAIDAWDGKFTYGEVDELSTRLGCRLNKLGVYGTIVPLCFEKSMWTSIAMLGVMKAGGASVSLDVNQPVERLQAVVSQVHPMLIVCSEESACLATSLYCCKHYIVLNRENLVDHTVSDPTPLPYVDPKSTLFLTFTSGSTGEPKGVIITHSNLASAIEHQKPLGFVPTSRVYDFASYAFDVAWYNSFQTLANGGCLCVPSEYQRKNELSLSILKFRANTITLTPTVVDMVDDSVLGALWLVETGGETVTQAHIDRIQQYTKARIAYGPAECTIGVTWAWENPSNRDIGRGLGACTWVVDAESRLAALGCIGELWIEGPLVGGGYYNDAEKEATSFFEDPPWLLRGGSGSSQPGRRGRLYKTGDLVKYKADGSLVFVGRKDTQVKIRGQRVELGEVEHHVRECVRETKSSGADDILVVAEVFTPKNAETAVLSVFLATTTKPEKERRSIAARLITDIMDRLMERVLVYMIPTAYITIDQMPLTMSGKTNRKVLRQMGEGMTLEQLACLNPIRSERRRPPTNEHERRLRNLWATVLKTDPEKIGIDDSFLQIGGDSITAMRLVAAGRDQGLPMSVADIFTHLKLSRLAEIIMLRTFEKIEDIDNFALLKSTMDKKDAQKTAAALCDVDPTQVEDIFPCTPLQEGLLALTEKRAGDYVSQNLLPLRGNTDVDRLQMAIDKVAASTPILRTRIVDLPGQGLVQVVVKESTNWRLGDHNESTGHDKDEIKMGLGSRLAAFRLVGGLHSASSSRHLLWTLHHAVYDGWSLPILLDRIEKAYNGQEMKDIVPFQRFVKYTLNLDEEKIRQYWASQFEEWQAVNFPSVPTSQYQPCADHSVHHEIKHINWPHTDVSPSTRIRAAWAVLAAQYTNSSDIAFGATVSGRQAPIPGIEGIVGPTIATVPIRVRVDWNRTVDEYMQQLQNQAIEMIAFEQSGLQRIRVACREATEATQFQTLLDIQHAGQTEQHWTSVFNITEDNSSRIDQSAFNTFALALICVLGSDSVTLRASFDACIISEAQAMKLTGQFEHVLRTICDPSNTNTKLSTLNWLGSQDVSEIWKWNAKVPHEASQCVHDIVTHTARRQPTAPAICAWDGDMMYSDVDELSTMFAHQLVRHGVRHGVVVPLCFEKSMWSAVAMLGVMKAGGASVALDVTQPEERLRAIIKQVQPIVVAVSSKQNAPLMASIGSCEHIVTVDPMSLRNETIKARDVLPQVDPKSPLYISFTSGSTGEPKGVIITHSNFTSAVEHQQQALGFTPTSRVYDFASYAFDVAWYNAFQTLAAGGCLCVPSESQRKNELSSSIVHLRANSVTLTPTVLDAIDDSVLPSLRTVEIGGEAVNKTHINRIQKFTTARIAYGPVECTIGVTWAWGEAGNQSNLSDRSIGRGLGACTWVVDPASPDVLVGVGCIGELYIEGPLVGEGYLNDPNKTAKSFIDDPLWLVRGAPGHPGRRGRLYKTGDLVRYLPDGSLVFVGRKDSQVKIRGQRVELGEVEHHVRSCFTDRSQGVDVSVVAEVITPSDYDASLLLVFISPMGGKSMAQESLTSMVAALTSNVNNILSATVPTYMIPTGYIPLPSLPRTTTGKTDRRLLRAQFSARTIQELRDILVTRSAKRHPVTTPAESQLQRIWSMVLNMEAGDINADDSFFQLGGDSIQAMRVVALTRAQGSSLTVIDIFRQRTLRDIAALIKNTEKLNETIPPLSLLSPAISASTARRTAAALCNVDEAQIQDIFPCTPLQEGLLAMTTRRPGDYVATIERELEPSIDSVRFKSAWNNLVGKTPILRTRIIDLPEQGLVQVVLDQQVSSLTYEVDEQDSQWDQHKIGLGTSLNHVALRTNGQQGTEIFTWSIHHALYDGWSMPLLLCALEGEYFGNKTFQLTTSQPFVKYVMDSSGESAVEFWKQEFAGLQTEQYPALPSAGYQPRADSTIHQKIGPVSRPSAGYTMSTIVRTAWALVTGSVQTSPDVVFGAVVTGRQAPLPELERMAGPTVATVPVRININRQQSLRQIYEAVEDYGVRASQYEQMGLQYIQRVSTEAQEACRFQTLVVVQPATASDPANEAQRLFVPSQEQNDNWKALDTFSTYAITIVCEYAGSELQFSMSFDSGIIDPAKAQRILEQLTHTTRQICDPANIDTRLGDLDVLTSRDLEDIWSWNATVPLAVDDHCVHDLVTKQAQKQPSATAICTWDGKLTNRLTYAEVDDLSTRLACYLVTLGIGPGIIVPLCFEKSMWTSVAMLGVMKTGATSVALDVTQPKDRLRAIVGQVQLTATVSSREGAALVASLCSCKQNIIVDLESLQQMVPTAHLPDVDPKNTLYLAFTSGSTGEPKGVKISHSNLASAIKYQQQPLGFTPDSRVYDFASYAFDVAWYNAFQTLAAGGCLCVPSEHQRKNELSASIVGLNATSVTLTPTVLDVLDDDVLKTLDILETGGEAVHQAQIDRIKKHTNVRIAYGPVECTIGVTWASENLGHRDIGRGLGACTWVVDPDSPEKLVGVGCIGELWIEGPLVGDGYLNDPVKTAASFVDNPSWLVRGSSSHPGRCGRLYKTGDLVRYKSDGSSLVFIGRKDMQVKIRGQRVELSEVEYHVRKCLANEAGVTGKADASIVAEVVTPRDTDKAVLLALIMPAGAAIMTQEELTLAVAELTDGTNRRLSASVPSYMIPMGYLPLASVPRTTTGKTDRRSLKSDLDALSLNDLRDRLVSKSHKRSVATATEALLQRLWASVLGIEGSAINADDSFFELGGDSIQAMRLSTATCREGMPITVSDVLNHPQLSQLALCLCSTIESPIHQPAHFSHLDLDKRNHLQDGIIQRIMHSNVEAQDILPVSHSQRQFLDGSIKGTPIGINHFFLDLPASTSISRLAASCDDLIQHFEILRTIFVAFESKFYQVILKHLSVPLEIRHGAGNLSDCFESLRQEDGAQTATLGRTFLRLVLLQAQTGDMRLVIRISHAQYDGISFGNILSALSNLYEGHSLPQEPSLSSLIHVQNEDLNYSYWDSLLKDSSMTYMRSQDATVTTNESFSILRLERTTSSPNVAAGMTKATLFTSACALMLARMTGSHDVLFGRVVAGRGALPVALRNIVFPCITVLPVRVKLPPCASVSHSAPAQVRDQYITGLKYENIGLPQLSTHCESWPKDVQEFGCVAQYQNVDESPVLNLSGCSIPTQHYRAIMDEQGSSNTIQIVAVPSGSQLNLIITAKSTVCDMALLHLAMEELCAALASY</sequence>
<feature type="domain" description="Carrier" evidence="7">
    <location>
        <begin position="4477"/>
        <end position="4553"/>
    </location>
</feature>
<dbReference type="SMART" id="SM00823">
    <property type="entry name" value="PKS_PP"/>
    <property type="match status" value="6"/>
</dbReference>
<dbReference type="InterPro" id="IPR010071">
    <property type="entry name" value="AA_adenyl_dom"/>
</dbReference>
<dbReference type="InterPro" id="IPR036736">
    <property type="entry name" value="ACP-like_sf"/>
</dbReference>
<dbReference type="InterPro" id="IPR023213">
    <property type="entry name" value="CAT-like_dom_sf"/>
</dbReference>
<dbReference type="GO" id="GO:0043041">
    <property type="term" value="P:amino acid activation for nonribosomal peptide biosynthetic process"/>
    <property type="evidence" value="ECO:0007669"/>
    <property type="project" value="TreeGrafter"/>
</dbReference>
<dbReference type="GO" id="GO:0044550">
    <property type="term" value="P:secondary metabolite biosynthetic process"/>
    <property type="evidence" value="ECO:0007669"/>
    <property type="project" value="TreeGrafter"/>
</dbReference>
<keyword evidence="3" id="KW-0597">Phosphoprotein</keyword>
<dbReference type="Proteomes" id="UP001251528">
    <property type="component" value="Unassembled WGS sequence"/>
</dbReference>
<feature type="domain" description="Carrier" evidence="7">
    <location>
        <begin position="571"/>
        <end position="647"/>
    </location>
</feature>
<dbReference type="FunFam" id="1.10.1200.10:FF:000005">
    <property type="entry name" value="Nonribosomal peptide synthetase 1"/>
    <property type="match status" value="5"/>
</dbReference>
<feature type="compositionally biased region" description="Basic and acidic residues" evidence="6">
    <location>
        <begin position="3614"/>
        <end position="3626"/>
    </location>
</feature>
<dbReference type="PROSITE" id="PS00012">
    <property type="entry name" value="PHOSPHOPANTETHEINE"/>
    <property type="match status" value="2"/>
</dbReference>
<dbReference type="CDD" id="cd19545">
    <property type="entry name" value="FUM14_C_NRPS-like"/>
    <property type="match status" value="4"/>
</dbReference>
<dbReference type="SMART" id="SM01294">
    <property type="entry name" value="PKS_PP_betabranch"/>
    <property type="match status" value="1"/>
</dbReference>
<dbReference type="InterPro" id="IPR042099">
    <property type="entry name" value="ANL_N_sf"/>
</dbReference>
<dbReference type="InterPro" id="IPR020806">
    <property type="entry name" value="PKS_PP-bd"/>
</dbReference>
<comment type="pathway">
    <text evidence="1">Secondary metabolite biosynthesis.</text>
</comment>
<keyword evidence="4" id="KW-0436">Ligase</keyword>
<dbReference type="FunFam" id="3.30.300.30:FF:000015">
    <property type="entry name" value="Nonribosomal peptide synthase SidD"/>
    <property type="match status" value="6"/>
</dbReference>
<feature type="domain" description="Carrier" evidence="7">
    <location>
        <begin position="2713"/>
        <end position="2789"/>
    </location>
</feature>
<organism evidence="8 9">
    <name type="scientific">Conoideocrella luteorostrata</name>
    <dbReference type="NCBI Taxonomy" id="1105319"/>
    <lineage>
        <taxon>Eukaryota</taxon>
        <taxon>Fungi</taxon>
        <taxon>Dikarya</taxon>
        <taxon>Ascomycota</taxon>
        <taxon>Pezizomycotina</taxon>
        <taxon>Sordariomycetes</taxon>
        <taxon>Hypocreomycetidae</taxon>
        <taxon>Hypocreales</taxon>
        <taxon>Clavicipitaceae</taxon>
        <taxon>Conoideocrella</taxon>
    </lineage>
</organism>
<evidence type="ECO:0000313" key="9">
    <source>
        <dbReference type="Proteomes" id="UP001251528"/>
    </source>
</evidence>
<dbReference type="Pfam" id="PF00668">
    <property type="entry name" value="Condensation"/>
    <property type="match status" value="7"/>
</dbReference>
<feature type="domain" description="Carrier" evidence="7">
    <location>
        <begin position="6657"/>
        <end position="6733"/>
    </location>
</feature>
<dbReference type="InterPro" id="IPR000873">
    <property type="entry name" value="AMP-dep_synth/lig_dom"/>
</dbReference>
<dbReference type="SUPFAM" id="SSF47336">
    <property type="entry name" value="ACP-like"/>
    <property type="match status" value="6"/>
</dbReference>
<dbReference type="GO" id="GO:0031177">
    <property type="term" value="F:phosphopantetheine binding"/>
    <property type="evidence" value="ECO:0007669"/>
    <property type="project" value="InterPro"/>
</dbReference>
<dbReference type="Gene3D" id="3.30.559.30">
    <property type="entry name" value="Nonribosomal peptide synthetase, condensation domain"/>
    <property type="match status" value="8"/>
</dbReference>
<dbReference type="PROSITE" id="PS50075">
    <property type="entry name" value="CARRIER"/>
    <property type="match status" value="6"/>
</dbReference>
<dbReference type="NCBIfam" id="TIGR01733">
    <property type="entry name" value="AA-adenyl-dom"/>
    <property type="match status" value="5"/>
</dbReference>
<dbReference type="CDD" id="cd19542">
    <property type="entry name" value="CT_NRPS-like"/>
    <property type="match status" value="1"/>
</dbReference>
<dbReference type="Gene3D" id="3.40.50.12780">
    <property type="entry name" value="N-terminal domain of ligase-like"/>
    <property type="match status" value="6"/>
</dbReference>
<evidence type="ECO:0000256" key="4">
    <source>
        <dbReference type="ARBA" id="ARBA00022598"/>
    </source>
</evidence>
<dbReference type="Gene3D" id="3.30.300.30">
    <property type="match status" value="6"/>
</dbReference>
<dbReference type="GO" id="GO:0016874">
    <property type="term" value="F:ligase activity"/>
    <property type="evidence" value="ECO:0007669"/>
    <property type="project" value="UniProtKB-KW"/>
</dbReference>
<accession>A0AAJ0CRS0</accession>
<keyword evidence="9" id="KW-1185">Reference proteome</keyword>
<dbReference type="InterPro" id="IPR009081">
    <property type="entry name" value="PP-bd_ACP"/>
</dbReference>
<proteinExistence type="inferred from homology"/>
<comment type="similarity">
    <text evidence="5">Belongs to the NRP synthetase family.</text>
</comment>
<reference evidence="8" key="1">
    <citation type="submission" date="2023-06" db="EMBL/GenBank/DDBJ databases">
        <title>Conoideocrella luteorostrata (Hypocreales: Clavicipitaceae), a potential biocontrol fungus for elongate hemlock scale in United States Christmas tree production areas.</title>
        <authorList>
            <person name="Barrett H."/>
            <person name="Lovett B."/>
            <person name="Macias A.M."/>
            <person name="Stajich J.E."/>
            <person name="Kasson M.T."/>
        </authorList>
    </citation>
    <scope>NUCLEOTIDE SEQUENCE</scope>
    <source>
        <strain evidence="8">ARSEF 14590</strain>
    </source>
</reference>
<feature type="domain" description="Carrier" evidence="7">
    <location>
        <begin position="1640"/>
        <end position="1716"/>
    </location>
</feature>
<dbReference type="PROSITE" id="PS00455">
    <property type="entry name" value="AMP_BINDING"/>
    <property type="match status" value="6"/>
</dbReference>
<dbReference type="EMBL" id="JASWJB010000072">
    <property type="protein sequence ID" value="KAK2601699.1"/>
    <property type="molecule type" value="Genomic_DNA"/>
</dbReference>
<dbReference type="PANTHER" id="PTHR45527:SF3">
    <property type="entry name" value="SIDEROPHORE SYNTHETASE (EUROFUNG)"/>
    <property type="match status" value="1"/>
</dbReference>
<feature type="region of interest" description="Disordered" evidence="6">
    <location>
        <begin position="3601"/>
        <end position="3626"/>
    </location>
</feature>
<dbReference type="GO" id="GO:0005737">
    <property type="term" value="C:cytoplasm"/>
    <property type="evidence" value="ECO:0007669"/>
    <property type="project" value="TreeGrafter"/>
</dbReference>
<name>A0AAJ0CRS0_9HYPO</name>
<evidence type="ECO:0000256" key="2">
    <source>
        <dbReference type="ARBA" id="ARBA00022450"/>
    </source>
</evidence>
<dbReference type="InterPro" id="IPR006162">
    <property type="entry name" value="Ppantetheine_attach_site"/>
</dbReference>
<protein>
    <recommendedName>
        <fullName evidence="7">Carrier domain-containing protein</fullName>
    </recommendedName>
</protein>